<organism evidence="1 2">
    <name type="scientific">Adonisia turfae CCMR0081</name>
    <dbReference type="NCBI Taxonomy" id="2292702"/>
    <lineage>
        <taxon>Bacteria</taxon>
        <taxon>Bacillati</taxon>
        <taxon>Cyanobacteriota</taxon>
        <taxon>Adonisia</taxon>
        <taxon>Adonisia turfae</taxon>
    </lineage>
</organism>
<keyword evidence="2" id="KW-1185">Reference proteome</keyword>
<evidence type="ECO:0000313" key="1">
    <source>
        <dbReference type="EMBL" id="NEZ55695.1"/>
    </source>
</evidence>
<gene>
    <name evidence="1" type="ORF">DXZ20_08420</name>
</gene>
<proteinExistence type="predicted"/>
<dbReference type="Proteomes" id="UP000481033">
    <property type="component" value="Unassembled WGS sequence"/>
</dbReference>
<name>A0A6M0RHQ4_9CYAN</name>
<dbReference type="AlphaFoldDB" id="A0A6M0RHQ4"/>
<protein>
    <submittedName>
        <fullName evidence="1">Uncharacterized protein</fullName>
    </submittedName>
</protein>
<accession>A0A6M0RHQ4</accession>
<comment type="caution">
    <text evidence="1">The sequence shown here is derived from an EMBL/GenBank/DDBJ whole genome shotgun (WGS) entry which is preliminary data.</text>
</comment>
<dbReference type="EMBL" id="QXHD01000004">
    <property type="protein sequence ID" value="NEZ55695.1"/>
    <property type="molecule type" value="Genomic_DNA"/>
</dbReference>
<dbReference type="RefSeq" id="WP_163662591.1">
    <property type="nucleotide sequence ID" value="NZ_QXHD01000004.1"/>
</dbReference>
<sequence>MDIQKRITRQRVNHIVDIYQLDGNDGDTFADYLAKLVETYPQSLIELALTEALVKGWSKVPMQKGMSFIYDVHERLRTWQPDPESSPQLPSAFKPPHAKSLGVTSLDVKTVQPSSIDPASIDVKLTPSQFEQITGLDASLVFNEEDQIFLTPPMGTIKSLEQR</sequence>
<reference evidence="1 2" key="1">
    <citation type="journal article" date="2020" name="Microb. Ecol.">
        <title>Ecogenomics of the Marine Benthic Filamentous Cyanobacterium Adonisia.</title>
        <authorList>
            <person name="Walter J.M."/>
            <person name="Coutinho F.H."/>
            <person name="Leomil L."/>
            <person name="Hargreaves P.I."/>
            <person name="Campeao M.E."/>
            <person name="Vieira V.V."/>
            <person name="Silva B.S."/>
            <person name="Fistarol G.O."/>
            <person name="Salomon P.S."/>
            <person name="Sawabe T."/>
            <person name="Mino S."/>
            <person name="Hosokawa M."/>
            <person name="Miyashita H."/>
            <person name="Maruyama F."/>
            <person name="van Verk M.C."/>
            <person name="Dutilh B.E."/>
            <person name="Thompson C.C."/>
            <person name="Thompson F.L."/>
        </authorList>
    </citation>
    <scope>NUCLEOTIDE SEQUENCE [LARGE SCALE GENOMIC DNA]</scope>
    <source>
        <strain evidence="1 2">CCMR0081</strain>
    </source>
</reference>
<evidence type="ECO:0000313" key="2">
    <source>
        <dbReference type="Proteomes" id="UP000481033"/>
    </source>
</evidence>